<dbReference type="InterPro" id="IPR037523">
    <property type="entry name" value="VOC_core"/>
</dbReference>
<comment type="similarity">
    <text evidence="1">Belongs to the bleomycin resistance protein family.</text>
</comment>
<dbReference type="CDD" id="cd08349">
    <property type="entry name" value="BLMA_like"/>
    <property type="match status" value="1"/>
</dbReference>
<keyword evidence="3" id="KW-0046">Antibiotic resistance</keyword>
<comment type="caution">
    <text evidence="5">The sequence shown here is derived from an EMBL/GenBank/DDBJ whole genome shotgun (WGS) entry which is preliminary data.</text>
</comment>
<evidence type="ECO:0000256" key="1">
    <source>
        <dbReference type="ARBA" id="ARBA00011051"/>
    </source>
</evidence>
<dbReference type="Proteomes" id="UP001500713">
    <property type="component" value="Unassembled WGS sequence"/>
</dbReference>
<reference evidence="5 6" key="1">
    <citation type="journal article" date="2019" name="Int. J. Syst. Evol. Microbiol.">
        <title>The Global Catalogue of Microorganisms (GCM) 10K type strain sequencing project: providing services to taxonomists for standard genome sequencing and annotation.</title>
        <authorList>
            <consortium name="The Broad Institute Genomics Platform"/>
            <consortium name="The Broad Institute Genome Sequencing Center for Infectious Disease"/>
            <person name="Wu L."/>
            <person name="Ma J."/>
        </authorList>
    </citation>
    <scope>NUCLEOTIDE SEQUENCE [LARGE SCALE GENOMIC DNA]</scope>
    <source>
        <strain evidence="5 6">JCM 14162</strain>
    </source>
</reference>
<name>A0ABN1A0Z0_9SPHN</name>
<evidence type="ECO:0000259" key="4">
    <source>
        <dbReference type="PROSITE" id="PS51819"/>
    </source>
</evidence>
<evidence type="ECO:0000256" key="2">
    <source>
        <dbReference type="ARBA" id="ARBA00021572"/>
    </source>
</evidence>
<organism evidence="5 6">
    <name type="scientific">Parasphingorhabdus litoris</name>
    <dbReference type="NCBI Taxonomy" id="394733"/>
    <lineage>
        <taxon>Bacteria</taxon>
        <taxon>Pseudomonadati</taxon>
        <taxon>Pseudomonadota</taxon>
        <taxon>Alphaproteobacteria</taxon>
        <taxon>Sphingomonadales</taxon>
        <taxon>Sphingomonadaceae</taxon>
        <taxon>Parasphingorhabdus</taxon>
    </lineage>
</organism>
<evidence type="ECO:0000313" key="5">
    <source>
        <dbReference type="EMBL" id="GAA0464924.1"/>
    </source>
</evidence>
<protein>
    <recommendedName>
        <fullName evidence="2">Bleomycin resistance protein</fullName>
    </recommendedName>
</protein>
<evidence type="ECO:0000313" key="6">
    <source>
        <dbReference type="Proteomes" id="UP001500713"/>
    </source>
</evidence>
<sequence length="147" mass="16818">MAFIFSQMDKDIVSEQSLESKLALKMKMVKSICPIFARSDFEKTSVFYRGLGFNEVARFEEQGYLILVRDTVEIHFFSTHDHETSQTSDHDAFVQVEDAQALSSEYEKLDMSCEFEKADNKHWGVCELEIIDPDGNLLRMGDVSADS</sequence>
<proteinExistence type="inferred from homology"/>
<evidence type="ECO:0000256" key="3">
    <source>
        <dbReference type="ARBA" id="ARBA00023251"/>
    </source>
</evidence>
<dbReference type="RefSeq" id="WP_229954260.1">
    <property type="nucleotide sequence ID" value="NZ_BAAAEM010000002.1"/>
</dbReference>
<dbReference type="PROSITE" id="PS51819">
    <property type="entry name" value="VOC"/>
    <property type="match status" value="1"/>
</dbReference>
<accession>A0ABN1A0Z0</accession>
<dbReference type="InterPro" id="IPR029068">
    <property type="entry name" value="Glyas_Bleomycin-R_OHBP_Dase"/>
</dbReference>
<gene>
    <name evidence="5" type="ORF">GCM10009096_01800</name>
</gene>
<dbReference type="EMBL" id="BAAAEM010000002">
    <property type="protein sequence ID" value="GAA0464924.1"/>
    <property type="molecule type" value="Genomic_DNA"/>
</dbReference>
<dbReference type="InterPro" id="IPR000335">
    <property type="entry name" value="Bleomycin-R"/>
</dbReference>
<dbReference type="SUPFAM" id="SSF54593">
    <property type="entry name" value="Glyoxalase/Bleomycin resistance protein/Dihydroxybiphenyl dioxygenase"/>
    <property type="match status" value="1"/>
</dbReference>
<feature type="domain" description="VOC" evidence="4">
    <location>
        <begin position="28"/>
        <end position="143"/>
    </location>
</feature>
<keyword evidence="6" id="KW-1185">Reference proteome</keyword>
<dbReference type="Gene3D" id="3.10.180.10">
    <property type="entry name" value="2,3-Dihydroxybiphenyl 1,2-Dioxygenase, domain 1"/>
    <property type="match status" value="1"/>
</dbReference>